<dbReference type="InterPro" id="IPR002645">
    <property type="entry name" value="STAS_dom"/>
</dbReference>
<dbReference type="SUPFAM" id="SSF52091">
    <property type="entry name" value="SpoIIaa-like"/>
    <property type="match status" value="1"/>
</dbReference>
<organism evidence="7 8">
    <name type="scientific">Borborobacter arsenicus</name>
    <dbReference type="NCBI Taxonomy" id="1851146"/>
    <lineage>
        <taxon>Bacteria</taxon>
        <taxon>Pseudomonadati</taxon>
        <taxon>Pseudomonadota</taxon>
        <taxon>Alphaproteobacteria</taxon>
        <taxon>Hyphomicrobiales</taxon>
        <taxon>Phyllobacteriaceae</taxon>
        <taxon>Borborobacter</taxon>
    </lineage>
</organism>
<keyword evidence="8" id="KW-1185">Reference proteome</keyword>
<dbReference type="Pfam" id="PF01740">
    <property type="entry name" value="STAS"/>
    <property type="match status" value="1"/>
</dbReference>
<comment type="subcellular location">
    <subcellularLocation>
        <location evidence="1">Membrane</location>
        <topology evidence="1">Multi-pass membrane protein</topology>
    </subcellularLocation>
</comment>
<feature type="transmembrane region" description="Helical" evidence="5">
    <location>
        <begin position="401"/>
        <end position="431"/>
    </location>
</feature>
<evidence type="ECO:0000256" key="2">
    <source>
        <dbReference type="ARBA" id="ARBA00022692"/>
    </source>
</evidence>
<protein>
    <submittedName>
        <fullName evidence="7">SulP family inorganic anion transporter</fullName>
    </submittedName>
</protein>
<feature type="transmembrane region" description="Helical" evidence="5">
    <location>
        <begin position="39"/>
        <end position="60"/>
    </location>
</feature>
<keyword evidence="3 5" id="KW-1133">Transmembrane helix</keyword>
<evidence type="ECO:0000313" key="7">
    <source>
        <dbReference type="EMBL" id="RUM95775.1"/>
    </source>
</evidence>
<evidence type="ECO:0000256" key="1">
    <source>
        <dbReference type="ARBA" id="ARBA00004141"/>
    </source>
</evidence>
<name>A0A432V102_9HYPH</name>
<dbReference type="Pfam" id="PF00916">
    <property type="entry name" value="Sulfate_transp"/>
    <property type="match status" value="1"/>
</dbReference>
<evidence type="ECO:0000256" key="4">
    <source>
        <dbReference type="ARBA" id="ARBA00023136"/>
    </source>
</evidence>
<dbReference type="RefSeq" id="WP_128628392.1">
    <property type="nucleotide sequence ID" value="NZ_RKST01000031.1"/>
</dbReference>
<accession>A0A432V102</accession>
<gene>
    <name evidence="7" type="ORF">EET67_21470</name>
</gene>
<feature type="transmembrane region" description="Helical" evidence="5">
    <location>
        <begin position="93"/>
        <end position="113"/>
    </location>
</feature>
<evidence type="ECO:0000259" key="6">
    <source>
        <dbReference type="PROSITE" id="PS50801"/>
    </source>
</evidence>
<feature type="transmembrane region" description="Helical" evidence="5">
    <location>
        <begin position="271"/>
        <end position="290"/>
    </location>
</feature>
<dbReference type="CDD" id="cd07042">
    <property type="entry name" value="STAS_SulP_like_sulfate_transporter"/>
    <property type="match status" value="1"/>
</dbReference>
<feature type="transmembrane region" description="Helical" evidence="5">
    <location>
        <begin position="226"/>
        <end position="251"/>
    </location>
</feature>
<dbReference type="OrthoDB" id="9769739at2"/>
<sequence>MSKAETVSTSSKAVNGTAWRFPVLTSLAGYQASWLRNDVSAGFAIAAVGLPSAIAYPAIAGLPPETGIYASISPLVAYALFGPSRQLIVGPDAATMTVLAAALAAIMASLPAATVADRTTIAAALALGVGLLCLLARLLRLGVVANFLSRPILIGFFAGISLSILIGQINRFTGLDIQSDGLVGPIVELAGKLGSIHWPTLLVGLSMFVLLQAARFWHFPVPGPVLVVIISVALSAAFDFEGRGIAVVGNIPSDLPSLSWPWIANLPPDTFALGAAAVFLVSFGSGVVTARSFGARGGYSVDPNRELVGFGAANIAAGLFAAFPVSGSDSRTAVNMMIGGRSQVASLVAALALVATVLFLGPALRVLPVAALGAILAATALNLIDLAALRQLWRISRMEFAFALIAMWGPIGLGVLNGVVIAIGATLVYLLRKLMYPRDAMLGRVPGRDGFYKLHRIAEAHPIPGLAICLVQGSLLFFNTDYVKARLRTIADGLPADTRCLLIDAGSIPQVDSSAAAMLTDFHAELGRQGIALGLAELHAEARALLERAGVLERIGSAMVFDSLEDAQRAFELKQSTADTDDRIRSGIR</sequence>
<feature type="transmembrane region" description="Helical" evidence="5">
    <location>
        <begin position="370"/>
        <end position="389"/>
    </location>
</feature>
<feature type="transmembrane region" description="Helical" evidence="5">
    <location>
        <begin position="151"/>
        <end position="169"/>
    </location>
</feature>
<feature type="transmembrane region" description="Helical" evidence="5">
    <location>
        <begin position="66"/>
        <end position="81"/>
    </location>
</feature>
<dbReference type="PANTHER" id="PTHR11814">
    <property type="entry name" value="SULFATE TRANSPORTER"/>
    <property type="match status" value="1"/>
</dbReference>
<evidence type="ECO:0000313" key="8">
    <source>
        <dbReference type="Proteomes" id="UP000281647"/>
    </source>
</evidence>
<dbReference type="GO" id="GO:0055085">
    <property type="term" value="P:transmembrane transport"/>
    <property type="evidence" value="ECO:0007669"/>
    <property type="project" value="InterPro"/>
</dbReference>
<dbReference type="Proteomes" id="UP000281647">
    <property type="component" value="Unassembled WGS sequence"/>
</dbReference>
<dbReference type="InterPro" id="IPR036513">
    <property type="entry name" value="STAS_dom_sf"/>
</dbReference>
<dbReference type="EMBL" id="RKST01000031">
    <property type="protein sequence ID" value="RUM95775.1"/>
    <property type="molecule type" value="Genomic_DNA"/>
</dbReference>
<dbReference type="Gene3D" id="3.30.750.24">
    <property type="entry name" value="STAS domain"/>
    <property type="match status" value="1"/>
</dbReference>
<dbReference type="InterPro" id="IPR011547">
    <property type="entry name" value="SLC26A/SulP_dom"/>
</dbReference>
<feature type="transmembrane region" description="Helical" evidence="5">
    <location>
        <begin position="196"/>
        <end position="214"/>
    </location>
</feature>
<comment type="caution">
    <text evidence="7">The sequence shown here is derived from an EMBL/GenBank/DDBJ whole genome shotgun (WGS) entry which is preliminary data.</text>
</comment>
<dbReference type="PROSITE" id="PS50801">
    <property type="entry name" value="STAS"/>
    <property type="match status" value="1"/>
</dbReference>
<feature type="transmembrane region" description="Helical" evidence="5">
    <location>
        <begin position="344"/>
        <end position="364"/>
    </location>
</feature>
<keyword evidence="2 5" id="KW-0812">Transmembrane</keyword>
<evidence type="ECO:0000256" key="3">
    <source>
        <dbReference type="ARBA" id="ARBA00022989"/>
    </source>
</evidence>
<proteinExistence type="predicted"/>
<dbReference type="InterPro" id="IPR001902">
    <property type="entry name" value="SLC26A/SulP_fam"/>
</dbReference>
<dbReference type="GO" id="GO:0016020">
    <property type="term" value="C:membrane"/>
    <property type="evidence" value="ECO:0007669"/>
    <property type="project" value="UniProtKB-SubCell"/>
</dbReference>
<evidence type="ECO:0000256" key="5">
    <source>
        <dbReference type="SAM" id="Phobius"/>
    </source>
</evidence>
<feature type="domain" description="STAS" evidence="6">
    <location>
        <begin position="456"/>
        <end position="571"/>
    </location>
</feature>
<dbReference type="AlphaFoldDB" id="A0A432V102"/>
<feature type="transmembrane region" description="Helical" evidence="5">
    <location>
        <begin position="119"/>
        <end position="139"/>
    </location>
</feature>
<keyword evidence="4 5" id="KW-0472">Membrane</keyword>
<reference evidence="7 8" key="1">
    <citation type="submission" date="2018-11" db="EMBL/GenBank/DDBJ databases">
        <title>Pseudaminobacter arsenicus sp. nov., an arsenic-resistant bacterium isolated from arsenic-rich aquifers.</title>
        <authorList>
            <person name="Mu Y."/>
        </authorList>
    </citation>
    <scope>NUCLEOTIDE SEQUENCE [LARGE SCALE GENOMIC DNA]</scope>
    <source>
        <strain evidence="7 8">CB3</strain>
    </source>
</reference>